<feature type="chain" id="PRO_5004506498" evidence="2">
    <location>
        <begin position="21"/>
        <end position="449"/>
    </location>
</feature>
<reference evidence="3 4" key="1">
    <citation type="journal article" date="2013" name="BMC Genomics">
        <title>The genome and transcriptome of the pine saprophyte Ophiostoma piceae, and a comparison with the bark beetle-associated pine pathogen Grosmannia clavigera.</title>
        <authorList>
            <person name="Haridas S."/>
            <person name="Wang Y."/>
            <person name="Lim L."/>
            <person name="Massoumi Alamouti S."/>
            <person name="Jackman S."/>
            <person name="Docking R."/>
            <person name="Robertson G."/>
            <person name="Birol I."/>
            <person name="Bohlmann J."/>
            <person name="Breuil C."/>
        </authorList>
    </citation>
    <scope>NUCLEOTIDE SEQUENCE [LARGE SCALE GENOMIC DNA]</scope>
    <source>
        <strain evidence="3 4">UAMH 11346</strain>
    </source>
</reference>
<sequence length="449" mass="48861">MFSKLISATLAGFLVSSVHAAPAAHSSATTNTTLSAMLPLSSDTSFSYEILRDLGLARYFGADVGEVLQAAGNVTAADMEGFSDTFANLANHVYSQAQAINSSEFPVSARDFYFRAATYFRSADFYLHGNASDARIMAYFANQTDAFDKAISLLDIPGQRINLKAADGSFTIPCIYYQASGANATHPKPTVILGNGYDGAQEEMLHVSGFAALERGYNVLTYEGPGQPSVRRYQNLGFITEWEKVVTPIVDFLVSGARPEVDAARLGLFGYSMGGFLAVRAAAFEHRLAAVWAVDGLFDVFEPYYNAFKTTPLGTLWNYGEQTGNYTAFDNEMDAYLFDSGLADTETIWGIVQGIWSFNVQTPSEFLRKAKPMTLQNISHQVTTPVWIGAPSEDIFFPGQPQKVRDSLNPGLATFHELGAADGAQNHCHVGAMSLVNELIFDWFAGVIQ</sequence>
<dbReference type="GO" id="GO:0016787">
    <property type="term" value="F:hydrolase activity"/>
    <property type="evidence" value="ECO:0007669"/>
    <property type="project" value="UniProtKB-KW"/>
</dbReference>
<keyword evidence="4" id="KW-1185">Reference proteome</keyword>
<evidence type="ECO:0000256" key="2">
    <source>
        <dbReference type="SAM" id="SignalP"/>
    </source>
</evidence>
<accession>S3BSI1</accession>
<dbReference type="PANTHER" id="PTHR22946">
    <property type="entry name" value="DIENELACTONE HYDROLASE DOMAIN-CONTAINING PROTEIN-RELATED"/>
    <property type="match status" value="1"/>
</dbReference>
<keyword evidence="1 3" id="KW-0378">Hydrolase</keyword>
<dbReference type="AlphaFoldDB" id="S3BSI1"/>
<dbReference type="SUPFAM" id="SSF53474">
    <property type="entry name" value="alpha/beta-Hydrolases"/>
    <property type="match status" value="1"/>
</dbReference>
<dbReference type="PANTHER" id="PTHR22946:SF12">
    <property type="entry name" value="CONIDIAL PIGMENT BIOSYNTHESIS PROTEIN AYG1 (AFU_ORTHOLOGUE AFUA_2G17550)"/>
    <property type="match status" value="1"/>
</dbReference>
<name>S3BSI1_OPHP1</name>
<dbReference type="InterPro" id="IPR029058">
    <property type="entry name" value="AB_hydrolase_fold"/>
</dbReference>
<dbReference type="Proteomes" id="UP000016923">
    <property type="component" value="Unassembled WGS sequence"/>
</dbReference>
<dbReference type="InterPro" id="IPR050261">
    <property type="entry name" value="FrsA_esterase"/>
</dbReference>
<dbReference type="VEuPathDB" id="FungiDB:F503_04729"/>
<dbReference type="EMBL" id="KE148162">
    <property type="protein sequence ID" value="EPE04214.1"/>
    <property type="molecule type" value="Genomic_DNA"/>
</dbReference>
<dbReference type="Pfam" id="PF06500">
    <property type="entry name" value="FrsA-like"/>
    <property type="match status" value="1"/>
</dbReference>
<protein>
    <submittedName>
        <fullName evidence="3">Dihydropseudooxynicotine hydrolase</fullName>
    </submittedName>
</protein>
<dbReference type="STRING" id="1262450.S3BSI1"/>
<dbReference type="OMA" id="VVWGANH"/>
<dbReference type="Gene3D" id="3.40.50.1820">
    <property type="entry name" value="alpha/beta hydrolase"/>
    <property type="match status" value="1"/>
</dbReference>
<evidence type="ECO:0000256" key="1">
    <source>
        <dbReference type="ARBA" id="ARBA00022801"/>
    </source>
</evidence>
<dbReference type="eggNOG" id="ENOG502QPTG">
    <property type="taxonomic scope" value="Eukaryota"/>
</dbReference>
<keyword evidence="2" id="KW-0732">Signal</keyword>
<dbReference type="InterPro" id="IPR010520">
    <property type="entry name" value="FrsA-like"/>
</dbReference>
<proteinExistence type="predicted"/>
<dbReference type="OrthoDB" id="249703at2759"/>
<dbReference type="HOGENOM" id="CLU_034451_1_0_1"/>
<dbReference type="Gene3D" id="1.20.1440.110">
    <property type="entry name" value="acylaminoacyl peptidase"/>
    <property type="match status" value="1"/>
</dbReference>
<organism evidence="3 4">
    <name type="scientific">Ophiostoma piceae (strain UAMH 11346)</name>
    <name type="common">Sap stain fungus</name>
    <dbReference type="NCBI Taxonomy" id="1262450"/>
    <lineage>
        <taxon>Eukaryota</taxon>
        <taxon>Fungi</taxon>
        <taxon>Dikarya</taxon>
        <taxon>Ascomycota</taxon>
        <taxon>Pezizomycotina</taxon>
        <taxon>Sordariomycetes</taxon>
        <taxon>Sordariomycetidae</taxon>
        <taxon>Ophiostomatales</taxon>
        <taxon>Ophiostomataceae</taxon>
        <taxon>Ophiostoma</taxon>
    </lineage>
</organism>
<gene>
    <name evidence="3" type="ORF">F503_04729</name>
</gene>
<evidence type="ECO:0000313" key="4">
    <source>
        <dbReference type="Proteomes" id="UP000016923"/>
    </source>
</evidence>
<evidence type="ECO:0000313" key="3">
    <source>
        <dbReference type="EMBL" id="EPE04214.1"/>
    </source>
</evidence>
<feature type="signal peptide" evidence="2">
    <location>
        <begin position="1"/>
        <end position="20"/>
    </location>
</feature>